<keyword evidence="3" id="KW-1185">Reference proteome</keyword>
<dbReference type="Proteomes" id="UP001283361">
    <property type="component" value="Unassembled WGS sequence"/>
</dbReference>
<organism evidence="2 3">
    <name type="scientific">Elysia crispata</name>
    <name type="common">lettuce slug</name>
    <dbReference type="NCBI Taxonomy" id="231223"/>
    <lineage>
        <taxon>Eukaryota</taxon>
        <taxon>Metazoa</taxon>
        <taxon>Spiralia</taxon>
        <taxon>Lophotrochozoa</taxon>
        <taxon>Mollusca</taxon>
        <taxon>Gastropoda</taxon>
        <taxon>Heterobranchia</taxon>
        <taxon>Euthyneura</taxon>
        <taxon>Panpulmonata</taxon>
        <taxon>Sacoglossa</taxon>
        <taxon>Placobranchoidea</taxon>
        <taxon>Plakobranchidae</taxon>
        <taxon>Elysia</taxon>
    </lineage>
</organism>
<sequence>MRSTLISPPFDSLHLIGLDVTILTGRGETSYLRTPDTLQPARHCASPSAGRTRPRPVAPLKQHNINSSSKAKSEMKIAWKFGSTKPARNQITEPDKPVIRYSQASLTPLNSFFPYTPPSVCLIICLSPDVSISELAWRHVAPPEARRFPLWFLYISNLTASQLVCEQLLDGHSSPHPPSLTTLLYQPDSGQFLCDQLPERLSGLSTSNGDRYPRRSQKA</sequence>
<evidence type="ECO:0000313" key="2">
    <source>
        <dbReference type="EMBL" id="KAK3760985.1"/>
    </source>
</evidence>
<evidence type="ECO:0000256" key="1">
    <source>
        <dbReference type="SAM" id="MobiDB-lite"/>
    </source>
</evidence>
<evidence type="ECO:0000313" key="3">
    <source>
        <dbReference type="Proteomes" id="UP001283361"/>
    </source>
</evidence>
<name>A0AAE0Z1J4_9GAST</name>
<feature type="region of interest" description="Disordered" evidence="1">
    <location>
        <begin position="36"/>
        <end position="65"/>
    </location>
</feature>
<reference evidence="2" key="1">
    <citation type="journal article" date="2023" name="G3 (Bethesda)">
        <title>A reference genome for the long-term kleptoplast-retaining sea slug Elysia crispata morphotype clarki.</title>
        <authorList>
            <person name="Eastman K.E."/>
            <person name="Pendleton A.L."/>
            <person name="Shaikh M.A."/>
            <person name="Suttiyut T."/>
            <person name="Ogas R."/>
            <person name="Tomko P."/>
            <person name="Gavelis G."/>
            <person name="Widhalm J.R."/>
            <person name="Wisecaver J.H."/>
        </authorList>
    </citation>
    <scope>NUCLEOTIDE SEQUENCE</scope>
    <source>
        <strain evidence="2">ECLA1</strain>
    </source>
</reference>
<proteinExistence type="predicted"/>
<gene>
    <name evidence="2" type="ORF">RRG08_022392</name>
</gene>
<accession>A0AAE0Z1J4</accession>
<dbReference type="EMBL" id="JAWDGP010004927">
    <property type="protein sequence ID" value="KAK3760985.1"/>
    <property type="molecule type" value="Genomic_DNA"/>
</dbReference>
<protein>
    <submittedName>
        <fullName evidence="2">Uncharacterized protein</fullName>
    </submittedName>
</protein>
<comment type="caution">
    <text evidence="2">The sequence shown here is derived from an EMBL/GenBank/DDBJ whole genome shotgun (WGS) entry which is preliminary data.</text>
</comment>
<dbReference type="AlphaFoldDB" id="A0AAE0Z1J4"/>